<organism evidence="1 2">
    <name type="scientific">Smittium megazygosporum</name>
    <dbReference type="NCBI Taxonomy" id="133381"/>
    <lineage>
        <taxon>Eukaryota</taxon>
        <taxon>Fungi</taxon>
        <taxon>Fungi incertae sedis</taxon>
        <taxon>Zoopagomycota</taxon>
        <taxon>Kickxellomycotina</taxon>
        <taxon>Harpellomycetes</taxon>
        <taxon>Harpellales</taxon>
        <taxon>Legeriomycetaceae</taxon>
        <taxon>Smittium</taxon>
    </lineage>
</organism>
<proteinExistence type="predicted"/>
<sequence>MFQNENTHPINKVMMHESPVINEIGLFLGAKREYDNLEDTQYRLSGLIKPIEYFLNSILQGPALLTRATAVEFA</sequence>
<dbReference type="EMBL" id="MBFS01000530">
    <property type="protein sequence ID" value="PVV02291.1"/>
    <property type="molecule type" value="Genomic_DNA"/>
</dbReference>
<dbReference type="Proteomes" id="UP000245609">
    <property type="component" value="Unassembled WGS sequence"/>
</dbReference>
<evidence type="ECO:0000313" key="2">
    <source>
        <dbReference type="Proteomes" id="UP000245609"/>
    </source>
</evidence>
<reference evidence="1 2" key="1">
    <citation type="journal article" date="2018" name="MBio">
        <title>Comparative Genomics Reveals the Core Gene Toolbox for the Fungus-Insect Symbiosis.</title>
        <authorList>
            <person name="Wang Y."/>
            <person name="Stata M."/>
            <person name="Wang W."/>
            <person name="Stajich J.E."/>
            <person name="White M.M."/>
            <person name="Moncalvo J.M."/>
        </authorList>
    </citation>
    <scope>NUCLEOTIDE SEQUENCE [LARGE SCALE GENOMIC DNA]</scope>
    <source>
        <strain evidence="1 2">SC-DP-2</strain>
    </source>
</reference>
<dbReference type="OrthoDB" id="5545891at2759"/>
<comment type="caution">
    <text evidence="1">The sequence shown here is derived from an EMBL/GenBank/DDBJ whole genome shotgun (WGS) entry which is preliminary data.</text>
</comment>
<gene>
    <name evidence="1" type="ORF">BB560_003260</name>
</gene>
<evidence type="ECO:0000313" key="1">
    <source>
        <dbReference type="EMBL" id="PVV02291.1"/>
    </source>
</evidence>
<accession>A0A2T9ZCH8</accession>
<protein>
    <submittedName>
        <fullName evidence="1">Uncharacterized protein</fullName>
    </submittedName>
</protein>
<keyword evidence="2" id="KW-1185">Reference proteome</keyword>
<name>A0A2T9ZCH8_9FUNG</name>
<dbReference type="AlphaFoldDB" id="A0A2T9ZCH8"/>